<dbReference type="RefSeq" id="WP_289957510.1">
    <property type="nucleotide sequence ID" value="NZ_JAUEMJ010000003.1"/>
</dbReference>
<evidence type="ECO:0000256" key="1">
    <source>
        <dbReference type="ARBA" id="ARBA00022512"/>
    </source>
</evidence>
<comment type="caution">
    <text evidence="9">The sequence shown here is derived from an EMBL/GenBank/DDBJ whole genome shotgun (WGS) entry which is preliminary data.</text>
</comment>
<feature type="signal peptide" evidence="7">
    <location>
        <begin position="1"/>
        <end position="32"/>
    </location>
</feature>
<dbReference type="NCBIfam" id="TIGR01167">
    <property type="entry name" value="LPXTG_anchor"/>
    <property type="match status" value="1"/>
</dbReference>
<evidence type="ECO:0000256" key="4">
    <source>
        <dbReference type="ARBA" id="ARBA00023088"/>
    </source>
</evidence>
<evidence type="ECO:0000313" key="10">
    <source>
        <dbReference type="Proteomes" id="UP001171902"/>
    </source>
</evidence>
<reference evidence="9" key="1">
    <citation type="submission" date="2023-06" db="EMBL/GenBank/DDBJ databases">
        <title>Gycomyces niveus sp.nov., a novel actinomycete isolated from soil in Shouguang.</title>
        <authorList>
            <person name="Yang X."/>
            <person name="Zhao J."/>
        </authorList>
    </citation>
    <scope>NUCLEOTIDE SEQUENCE</scope>
    <source>
        <strain evidence="9">NEAU C2</strain>
    </source>
</reference>
<evidence type="ECO:0000256" key="6">
    <source>
        <dbReference type="SAM" id="Phobius"/>
    </source>
</evidence>
<accession>A0ABT7YPQ5</accession>
<dbReference type="Pfam" id="PF00746">
    <property type="entry name" value="Gram_pos_anchor"/>
    <property type="match status" value="1"/>
</dbReference>
<feature type="transmembrane region" description="Helical" evidence="6">
    <location>
        <begin position="313"/>
        <end position="332"/>
    </location>
</feature>
<feature type="region of interest" description="Disordered" evidence="5">
    <location>
        <begin position="156"/>
        <end position="311"/>
    </location>
</feature>
<keyword evidence="6" id="KW-0812">Transmembrane</keyword>
<keyword evidence="2" id="KW-0964">Secreted</keyword>
<evidence type="ECO:0000256" key="5">
    <source>
        <dbReference type="SAM" id="MobiDB-lite"/>
    </source>
</evidence>
<protein>
    <submittedName>
        <fullName evidence="9">LPXTG cell wall anchor domain-containing protein</fullName>
    </submittedName>
</protein>
<keyword evidence="1" id="KW-0134">Cell wall</keyword>
<feature type="chain" id="PRO_5045290080" evidence="7">
    <location>
        <begin position="33"/>
        <end position="343"/>
    </location>
</feature>
<keyword evidence="4" id="KW-0572">Peptidoglycan-anchor</keyword>
<dbReference type="InterPro" id="IPR019931">
    <property type="entry name" value="LPXTG_anchor"/>
</dbReference>
<organism evidence="9 10">
    <name type="scientific">Glycomyces tritici</name>
    <dbReference type="NCBI Taxonomy" id="2665176"/>
    <lineage>
        <taxon>Bacteria</taxon>
        <taxon>Bacillati</taxon>
        <taxon>Actinomycetota</taxon>
        <taxon>Actinomycetes</taxon>
        <taxon>Glycomycetales</taxon>
        <taxon>Glycomycetaceae</taxon>
        <taxon>Glycomyces</taxon>
    </lineage>
</organism>
<evidence type="ECO:0000256" key="3">
    <source>
        <dbReference type="ARBA" id="ARBA00022729"/>
    </source>
</evidence>
<sequence length="343" mass="34017">MTLTRRQKRLGILGAAGLAGATALALGIPAFAGDHGGGGKDADTDSTVTLDLKDAHKGSEADDFETGCGEDDQIPGDKPADYDGWVFVLPSNAGDKFLSVTAVFEDEDGDEHTEQATVVTSGNSGSAKRAYVGVPTGWILVDAWAEVVNGDEEKHFNVTHTCPGEPGEEPTTDAPTSDAPTSDAPTSDAPTSDAPTSDAPTSDAPTSDAPTSDAPTSDAPTSDTPTSDAPTSDVPTSDAPTSDTPTSDAPTSEPEASTSPAESSPAESSPAASSPAESSSAAPSSEAPSSGSTPGQASTTPAGSSLPSTGASLTYALGAGVLLAAGIALLVAQRRRSENAEGA</sequence>
<keyword evidence="6" id="KW-1133">Transmembrane helix</keyword>
<keyword evidence="3 7" id="KW-0732">Signal</keyword>
<dbReference type="EMBL" id="JAUEMJ010000003">
    <property type="protein sequence ID" value="MDN3240587.1"/>
    <property type="molecule type" value="Genomic_DNA"/>
</dbReference>
<evidence type="ECO:0000313" key="9">
    <source>
        <dbReference type="EMBL" id="MDN3240587.1"/>
    </source>
</evidence>
<keyword evidence="6" id="KW-0472">Membrane</keyword>
<dbReference type="Proteomes" id="UP001171902">
    <property type="component" value="Unassembled WGS sequence"/>
</dbReference>
<proteinExistence type="predicted"/>
<name>A0ABT7YPQ5_9ACTN</name>
<keyword evidence="10" id="KW-1185">Reference proteome</keyword>
<evidence type="ECO:0000259" key="8">
    <source>
        <dbReference type="Pfam" id="PF00746"/>
    </source>
</evidence>
<feature type="compositionally biased region" description="Low complexity" evidence="5">
    <location>
        <begin position="172"/>
        <end position="294"/>
    </location>
</feature>
<gene>
    <name evidence="9" type="ORF">QWI33_12685</name>
</gene>
<evidence type="ECO:0000256" key="2">
    <source>
        <dbReference type="ARBA" id="ARBA00022525"/>
    </source>
</evidence>
<feature type="compositionally biased region" description="Polar residues" evidence="5">
    <location>
        <begin position="295"/>
        <end position="311"/>
    </location>
</feature>
<evidence type="ECO:0000256" key="7">
    <source>
        <dbReference type="SAM" id="SignalP"/>
    </source>
</evidence>
<feature type="domain" description="Gram-positive cocci surface proteins LPxTG" evidence="8">
    <location>
        <begin position="300"/>
        <end position="339"/>
    </location>
</feature>